<evidence type="ECO:0000256" key="2">
    <source>
        <dbReference type="ARBA" id="ARBA00022692"/>
    </source>
</evidence>
<feature type="transmembrane region" description="Helical" evidence="6">
    <location>
        <begin position="96"/>
        <end position="115"/>
    </location>
</feature>
<evidence type="ECO:0000259" key="7">
    <source>
        <dbReference type="Pfam" id="PF02656"/>
    </source>
</evidence>
<gene>
    <name evidence="8" type="ORF">B1H19_10445</name>
</gene>
<evidence type="ECO:0000256" key="4">
    <source>
        <dbReference type="ARBA" id="ARBA00023136"/>
    </source>
</evidence>
<evidence type="ECO:0000256" key="3">
    <source>
        <dbReference type="ARBA" id="ARBA00022989"/>
    </source>
</evidence>
<dbReference type="EMBL" id="CP020569">
    <property type="protein sequence ID" value="ARF54567.1"/>
    <property type="molecule type" value="Genomic_DNA"/>
</dbReference>
<accession>A0A1V0TNQ3</accession>
<dbReference type="Proteomes" id="UP000192726">
    <property type="component" value="Chromosome"/>
</dbReference>
<evidence type="ECO:0000313" key="8">
    <source>
        <dbReference type="EMBL" id="ARF54567.1"/>
    </source>
</evidence>
<keyword evidence="2 6" id="KW-0812">Transmembrane</keyword>
<evidence type="ECO:0000313" key="9">
    <source>
        <dbReference type="Proteomes" id="UP000192726"/>
    </source>
</evidence>
<proteinExistence type="predicted"/>
<keyword evidence="4 6" id="KW-0472">Membrane</keyword>
<dbReference type="Pfam" id="PF02656">
    <property type="entry name" value="DUF202"/>
    <property type="match status" value="1"/>
</dbReference>
<feature type="domain" description="DUF202" evidence="7">
    <location>
        <begin position="20"/>
        <end position="84"/>
    </location>
</feature>
<dbReference type="KEGG" id="sgv:B1H19_10445"/>
<evidence type="ECO:0000256" key="1">
    <source>
        <dbReference type="ARBA" id="ARBA00004127"/>
    </source>
</evidence>
<keyword evidence="3 6" id="KW-1133">Transmembrane helix</keyword>
<evidence type="ECO:0000256" key="5">
    <source>
        <dbReference type="SAM" id="MobiDB-lite"/>
    </source>
</evidence>
<keyword evidence="9" id="KW-1185">Reference proteome</keyword>
<feature type="compositionally biased region" description="Basic and acidic residues" evidence="5">
    <location>
        <begin position="1"/>
        <end position="13"/>
    </location>
</feature>
<name>A0A1V0TNQ3_9ACTN</name>
<feature type="region of interest" description="Disordered" evidence="5">
    <location>
        <begin position="1"/>
        <end position="24"/>
    </location>
</feature>
<organism evidence="8 9">
    <name type="scientific">Streptomyces gilvosporeus</name>
    <dbReference type="NCBI Taxonomy" id="553510"/>
    <lineage>
        <taxon>Bacteria</taxon>
        <taxon>Bacillati</taxon>
        <taxon>Actinomycetota</taxon>
        <taxon>Actinomycetes</taxon>
        <taxon>Kitasatosporales</taxon>
        <taxon>Streptomycetaceae</taxon>
        <taxon>Streptomyces</taxon>
    </lineage>
</organism>
<sequence>MGEPRRDGARDRAPAGGRDAGLQPERTRLAWRRTTLACTVVILLAGRRLLAGGAAGPVRAGLAALLALVWVAFVALAHRRVRELAAARRTPLTPRIALSAAGCTVALAAFGVTIASTH</sequence>
<evidence type="ECO:0000256" key="6">
    <source>
        <dbReference type="SAM" id="Phobius"/>
    </source>
</evidence>
<feature type="transmembrane region" description="Helical" evidence="6">
    <location>
        <begin position="34"/>
        <end position="51"/>
    </location>
</feature>
<dbReference type="OrthoDB" id="3701077at2"/>
<dbReference type="RefSeq" id="WP_083104335.1">
    <property type="nucleotide sequence ID" value="NZ_CP020569.1"/>
</dbReference>
<dbReference type="AlphaFoldDB" id="A0A1V0TNQ3"/>
<dbReference type="InterPro" id="IPR003807">
    <property type="entry name" value="DUF202"/>
</dbReference>
<dbReference type="STRING" id="553510.B1H19_10445"/>
<dbReference type="GO" id="GO:0012505">
    <property type="term" value="C:endomembrane system"/>
    <property type="evidence" value="ECO:0007669"/>
    <property type="project" value="UniProtKB-SubCell"/>
</dbReference>
<comment type="subcellular location">
    <subcellularLocation>
        <location evidence="1">Endomembrane system</location>
        <topology evidence="1">Multi-pass membrane protein</topology>
    </subcellularLocation>
</comment>
<feature type="transmembrane region" description="Helical" evidence="6">
    <location>
        <begin position="57"/>
        <end position="76"/>
    </location>
</feature>
<reference evidence="8 9" key="1">
    <citation type="submission" date="2017-04" db="EMBL/GenBank/DDBJ databases">
        <title>Complete Genome Sequence of Streptomyces gilvosporeus F607, a Capable Producer of Natamycin.</title>
        <authorList>
            <person name="Zong G."/>
            <person name="Zhong C."/>
            <person name="Fu J."/>
            <person name="Qin R."/>
            <person name="Cao G."/>
        </authorList>
    </citation>
    <scope>NUCLEOTIDE SEQUENCE [LARGE SCALE GENOMIC DNA]</scope>
    <source>
        <strain evidence="8 9">F607</strain>
    </source>
</reference>
<protein>
    <recommendedName>
        <fullName evidence="7">DUF202 domain-containing protein</fullName>
    </recommendedName>
</protein>